<dbReference type="Proteomes" id="UP001412067">
    <property type="component" value="Unassembled WGS sequence"/>
</dbReference>
<accession>A0ABR2LF06</accession>
<keyword evidence="1" id="KW-0472">Membrane</keyword>
<keyword evidence="1" id="KW-1133">Transmembrane helix</keyword>
<evidence type="ECO:0000313" key="2">
    <source>
        <dbReference type="EMBL" id="KAK8939385.1"/>
    </source>
</evidence>
<proteinExistence type="predicted"/>
<feature type="transmembrane region" description="Helical" evidence="1">
    <location>
        <begin position="70"/>
        <end position="89"/>
    </location>
</feature>
<keyword evidence="1" id="KW-0812">Transmembrane</keyword>
<comment type="caution">
    <text evidence="2">The sequence shown here is derived from an EMBL/GenBank/DDBJ whole genome shotgun (WGS) entry which is preliminary data.</text>
</comment>
<dbReference type="EMBL" id="JBBWWR010000020">
    <property type="protein sequence ID" value="KAK8939385.1"/>
    <property type="molecule type" value="Genomic_DNA"/>
</dbReference>
<evidence type="ECO:0000256" key="1">
    <source>
        <dbReference type="SAM" id="Phobius"/>
    </source>
</evidence>
<keyword evidence="3" id="KW-1185">Reference proteome</keyword>
<organism evidence="2 3">
    <name type="scientific">Platanthera guangdongensis</name>
    <dbReference type="NCBI Taxonomy" id="2320717"/>
    <lineage>
        <taxon>Eukaryota</taxon>
        <taxon>Viridiplantae</taxon>
        <taxon>Streptophyta</taxon>
        <taxon>Embryophyta</taxon>
        <taxon>Tracheophyta</taxon>
        <taxon>Spermatophyta</taxon>
        <taxon>Magnoliopsida</taxon>
        <taxon>Liliopsida</taxon>
        <taxon>Asparagales</taxon>
        <taxon>Orchidaceae</taxon>
        <taxon>Orchidoideae</taxon>
        <taxon>Orchideae</taxon>
        <taxon>Orchidinae</taxon>
        <taxon>Platanthera</taxon>
    </lineage>
</organism>
<reference evidence="2 3" key="1">
    <citation type="journal article" date="2022" name="Nat. Plants">
        <title>Genomes of leafy and leafless Platanthera orchids illuminate the evolution of mycoheterotrophy.</title>
        <authorList>
            <person name="Li M.H."/>
            <person name="Liu K.W."/>
            <person name="Li Z."/>
            <person name="Lu H.C."/>
            <person name="Ye Q.L."/>
            <person name="Zhang D."/>
            <person name="Wang J.Y."/>
            <person name="Li Y.F."/>
            <person name="Zhong Z.M."/>
            <person name="Liu X."/>
            <person name="Yu X."/>
            <person name="Liu D.K."/>
            <person name="Tu X.D."/>
            <person name="Liu B."/>
            <person name="Hao Y."/>
            <person name="Liao X.Y."/>
            <person name="Jiang Y.T."/>
            <person name="Sun W.H."/>
            <person name="Chen J."/>
            <person name="Chen Y.Q."/>
            <person name="Ai Y."/>
            <person name="Zhai J.W."/>
            <person name="Wu S.S."/>
            <person name="Zhou Z."/>
            <person name="Hsiao Y.Y."/>
            <person name="Wu W.L."/>
            <person name="Chen Y.Y."/>
            <person name="Lin Y.F."/>
            <person name="Hsu J.L."/>
            <person name="Li C.Y."/>
            <person name="Wang Z.W."/>
            <person name="Zhao X."/>
            <person name="Zhong W.Y."/>
            <person name="Ma X.K."/>
            <person name="Ma L."/>
            <person name="Huang J."/>
            <person name="Chen G.Z."/>
            <person name="Huang M.Z."/>
            <person name="Huang L."/>
            <person name="Peng D.H."/>
            <person name="Luo Y.B."/>
            <person name="Zou S.Q."/>
            <person name="Chen S.P."/>
            <person name="Lan S."/>
            <person name="Tsai W.C."/>
            <person name="Van de Peer Y."/>
            <person name="Liu Z.J."/>
        </authorList>
    </citation>
    <scope>NUCLEOTIDE SEQUENCE [LARGE SCALE GENOMIC DNA]</scope>
    <source>
        <strain evidence="2">Lor288</strain>
    </source>
</reference>
<evidence type="ECO:0000313" key="3">
    <source>
        <dbReference type="Proteomes" id="UP001412067"/>
    </source>
</evidence>
<gene>
    <name evidence="2" type="ORF">KSP40_PGU019163</name>
</gene>
<feature type="transmembrane region" description="Helical" evidence="1">
    <location>
        <begin position="95"/>
        <end position="116"/>
    </location>
</feature>
<sequence length="155" mass="18476">MSVRNFGNCARTKIRLKPAPVRIKCFDRLDIFFYTFSFHFLWMDNLSLNARRSVVLWLAGFREDCRVHRVFIFCLRLVIIIDLFHFFRFHLIPPLILYIFSTVSLMLLLRSCFNVLTSIDSVRRRSQSEPDNASMLPIEWPYISRNAIFVTSPEY</sequence>
<name>A0ABR2LF06_9ASPA</name>
<protein>
    <submittedName>
        <fullName evidence="2">Uncharacterized protein</fullName>
    </submittedName>
</protein>